<gene>
    <name evidence="2" type="ORF">CYJ26_10205</name>
</gene>
<proteinExistence type="predicted"/>
<protein>
    <submittedName>
        <fullName evidence="2">Uncharacterized protein</fullName>
    </submittedName>
</protein>
<evidence type="ECO:0000313" key="2">
    <source>
        <dbReference type="EMBL" id="PKY97956.1"/>
    </source>
</evidence>
<dbReference type="AlphaFoldDB" id="A0A2I1KQQ6"/>
<feature type="region of interest" description="Disordered" evidence="1">
    <location>
        <begin position="61"/>
        <end position="87"/>
    </location>
</feature>
<dbReference type="RefSeq" id="WP_101638379.1">
    <property type="nucleotide sequence ID" value="NZ_JAHAIH010000022.1"/>
</dbReference>
<organism evidence="2 3">
    <name type="scientific">Actinomyces urogenitalis</name>
    <dbReference type="NCBI Taxonomy" id="103621"/>
    <lineage>
        <taxon>Bacteria</taxon>
        <taxon>Bacillati</taxon>
        <taxon>Actinomycetota</taxon>
        <taxon>Actinomycetes</taxon>
        <taxon>Actinomycetales</taxon>
        <taxon>Actinomycetaceae</taxon>
        <taxon>Actinomyces</taxon>
    </lineage>
</organism>
<dbReference type="EMBL" id="PKHA01000015">
    <property type="protein sequence ID" value="PKY97956.1"/>
    <property type="molecule type" value="Genomic_DNA"/>
</dbReference>
<dbReference type="Proteomes" id="UP000234778">
    <property type="component" value="Unassembled WGS sequence"/>
</dbReference>
<evidence type="ECO:0000313" key="3">
    <source>
        <dbReference type="Proteomes" id="UP000234778"/>
    </source>
</evidence>
<reference evidence="2 3" key="1">
    <citation type="submission" date="2017-12" db="EMBL/GenBank/DDBJ databases">
        <title>Phylogenetic diversity of female urinary microbiome.</title>
        <authorList>
            <person name="Thomas-White K."/>
            <person name="Wolfe A.J."/>
        </authorList>
    </citation>
    <scope>NUCLEOTIDE SEQUENCE [LARGE SCALE GENOMIC DNA]</scope>
    <source>
        <strain evidence="2 3">UMB0319</strain>
    </source>
</reference>
<sequence>MFGDALEEVARLMLGLMKQGQAADLSTLEVQWRDPATPSQSAYTAAMLQAQAQGVISSTTARDALRLTPEQQAREDAAAHDQQSMVG</sequence>
<name>A0A2I1KQQ6_9ACTO</name>
<evidence type="ECO:0000256" key="1">
    <source>
        <dbReference type="SAM" id="MobiDB-lite"/>
    </source>
</evidence>
<dbReference type="GeneID" id="81709307"/>
<comment type="caution">
    <text evidence="2">The sequence shown here is derived from an EMBL/GenBank/DDBJ whole genome shotgun (WGS) entry which is preliminary data.</text>
</comment>
<accession>A0A2I1KQQ6</accession>